<accession>A0A7J7UJH7</accession>
<dbReference type="Proteomes" id="UP000585614">
    <property type="component" value="Unassembled WGS sequence"/>
</dbReference>
<protein>
    <submittedName>
        <fullName evidence="1">Uncharacterized protein</fullName>
    </submittedName>
</protein>
<dbReference type="AlphaFoldDB" id="A0A7J7UJH7"/>
<dbReference type="EMBL" id="JACAGC010000016">
    <property type="protein sequence ID" value="KAF6313023.1"/>
    <property type="molecule type" value="Genomic_DNA"/>
</dbReference>
<evidence type="ECO:0000313" key="1">
    <source>
        <dbReference type="EMBL" id="KAF6313023.1"/>
    </source>
</evidence>
<organism evidence="1 2">
    <name type="scientific">Rhinolophus ferrumequinum</name>
    <name type="common">Greater horseshoe bat</name>
    <dbReference type="NCBI Taxonomy" id="59479"/>
    <lineage>
        <taxon>Eukaryota</taxon>
        <taxon>Metazoa</taxon>
        <taxon>Chordata</taxon>
        <taxon>Craniata</taxon>
        <taxon>Vertebrata</taxon>
        <taxon>Euteleostomi</taxon>
        <taxon>Mammalia</taxon>
        <taxon>Eutheria</taxon>
        <taxon>Laurasiatheria</taxon>
        <taxon>Chiroptera</taxon>
        <taxon>Yinpterochiroptera</taxon>
        <taxon>Rhinolophoidea</taxon>
        <taxon>Rhinolophidae</taxon>
        <taxon>Rhinolophinae</taxon>
        <taxon>Rhinolophus</taxon>
    </lineage>
</organism>
<name>A0A7J7UJH7_RHIFE</name>
<gene>
    <name evidence="1" type="ORF">mRhiFer1_008554</name>
</gene>
<evidence type="ECO:0000313" key="2">
    <source>
        <dbReference type="Proteomes" id="UP000585614"/>
    </source>
</evidence>
<reference evidence="1 2" key="1">
    <citation type="journal article" date="2020" name="Nature">
        <title>Six reference-quality genomes reveal evolution of bat adaptations.</title>
        <authorList>
            <person name="Jebb D."/>
            <person name="Huang Z."/>
            <person name="Pippel M."/>
            <person name="Hughes G.M."/>
            <person name="Lavrichenko K."/>
            <person name="Devanna P."/>
            <person name="Winkler S."/>
            <person name="Jermiin L.S."/>
            <person name="Skirmuntt E.C."/>
            <person name="Katzourakis A."/>
            <person name="Burkitt-Gray L."/>
            <person name="Ray D.A."/>
            <person name="Sullivan K.A.M."/>
            <person name="Roscito J.G."/>
            <person name="Kirilenko B.M."/>
            <person name="Davalos L.M."/>
            <person name="Corthals A.P."/>
            <person name="Power M.L."/>
            <person name="Jones G."/>
            <person name="Ransome R.D."/>
            <person name="Dechmann D.K.N."/>
            <person name="Locatelli A.G."/>
            <person name="Puechmaille S.J."/>
            <person name="Fedrigo O."/>
            <person name="Jarvis E.D."/>
            <person name="Hiller M."/>
            <person name="Vernes S.C."/>
            <person name="Myers E.W."/>
            <person name="Teeling E.C."/>
        </authorList>
    </citation>
    <scope>NUCLEOTIDE SEQUENCE [LARGE SCALE GENOMIC DNA]</scope>
    <source>
        <strain evidence="1">MRhiFer1</strain>
        <tissue evidence="1">Lung</tissue>
    </source>
</reference>
<comment type="caution">
    <text evidence="1">The sequence shown here is derived from an EMBL/GenBank/DDBJ whole genome shotgun (WGS) entry which is preliminary data.</text>
</comment>
<proteinExistence type="predicted"/>
<sequence length="130" mass="14550">MGMEKWGGISGLSYLLPSLSEISHSICLEVVKEMLGLSRSSLGNQSLALRVGVLRLREWNPIPEEEPQKCLNLSPFLPLLMSDLRVLGFLFLSSFPPLCPSMGGGRVFWVEFDFQSTWPLYFTFSSGSFI</sequence>